<organism evidence="1 2">
    <name type="scientific">Natronobacterium haloterrestre</name>
    <name type="common">Halobiforma haloterrestris</name>
    <dbReference type="NCBI Taxonomy" id="148448"/>
    <lineage>
        <taxon>Archaea</taxon>
        <taxon>Methanobacteriati</taxon>
        <taxon>Methanobacteriota</taxon>
        <taxon>Stenosarchaea group</taxon>
        <taxon>Halobacteria</taxon>
        <taxon>Halobacteriales</taxon>
        <taxon>Natrialbaceae</taxon>
        <taxon>Natronobacterium</taxon>
    </lineage>
</organism>
<dbReference type="OrthoDB" id="109251at2157"/>
<protein>
    <submittedName>
        <fullName evidence="1">Uncharacterized protein</fullName>
    </submittedName>
</protein>
<evidence type="ECO:0000313" key="2">
    <source>
        <dbReference type="Proteomes" id="UP000199161"/>
    </source>
</evidence>
<dbReference type="Proteomes" id="UP000199161">
    <property type="component" value="Unassembled WGS sequence"/>
</dbReference>
<proteinExistence type="predicted"/>
<dbReference type="AlphaFoldDB" id="A0A1I1FMI2"/>
<dbReference type="RefSeq" id="WP_089787152.1">
    <property type="nucleotide sequence ID" value="NZ_FOKW01000003.1"/>
</dbReference>
<accession>A0A1I1FMI2</accession>
<gene>
    <name evidence="1" type="ORF">SAMN05444422_103458</name>
</gene>
<reference evidence="2" key="1">
    <citation type="submission" date="2016-10" db="EMBL/GenBank/DDBJ databases">
        <authorList>
            <person name="Varghese N."/>
            <person name="Submissions S."/>
        </authorList>
    </citation>
    <scope>NUCLEOTIDE SEQUENCE [LARGE SCALE GENOMIC DNA]</scope>
    <source>
        <strain evidence="2">DSM 13078</strain>
    </source>
</reference>
<dbReference type="Pfam" id="PF24336">
    <property type="entry name" value="DUF7504"/>
    <property type="match status" value="1"/>
</dbReference>
<keyword evidence="2" id="KW-1185">Reference proteome</keyword>
<dbReference type="EMBL" id="FOKW01000003">
    <property type="protein sequence ID" value="SFC00637.1"/>
    <property type="molecule type" value="Genomic_DNA"/>
</dbReference>
<dbReference type="InterPro" id="IPR055927">
    <property type="entry name" value="DUF7504"/>
</dbReference>
<evidence type="ECO:0000313" key="1">
    <source>
        <dbReference type="EMBL" id="SFC00637.1"/>
    </source>
</evidence>
<name>A0A1I1FMI2_NATHA</name>
<sequence length="274" mass="30492">MVYRWDCRQCEFTVWSPSEGTTRDAVSSHLLEHNRRSLYREGYQIGWNCPRCGAATLKHDKDEAVGAFKRHLYEHVEGRVQSGTHVASEVDGTGNALVLASPDSTGANNARVHFFAPYDVAILVTTAVADRLRLLEAHQSSWPDRTIVLTTKRQPLSSADDLDLRDVPLEIVQLDPGIGLDGIGETISRVIAEHNSPETTISLSFEILSELLVKSKLETLFKFLHLLTSRVDSADAFSHFYCDPETKSGPTINLLSEVFDLRISATDDRLVLES</sequence>